<dbReference type="GO" id="GO:0003677">
    <property type="term" value="F:DNA binding"/>
    <property type="evidence" value="ECO:0007669"/>
    <property type="project" value="UniProtKB-KW"/>
</dbReference>
<dbReference type="GO" id="GO:0045892">
    <property type="term" value="P:negative regulation of DNA-templated transcription"/>
    <property type="evidence" value="ECO:0007669"/>
    <property type="project" value="TreeGrafter"/>
</dbReference>
<name>A0A4R0I476_9ACTN</name>
<dbReference type="PROSITE" id="PS51674">
    <property type="entry name" value="4FE4S_WBL"/>
    <property type="match status" value="1"/>
</dbReference>
<evidence type="ECO:0000256" key="2">
    <source>
        <dbReference type="ARBA" id="ARBA00004496"/>
    </source>
</evidence>
<dbReference type="AlphaFoldDB" id="A0A4R0I476"/>
<accession>A0A4R0I476</accession>
<evidence type="ECO:0000256" key="9">
    <source>
        <dbReference type="ARBA" id="ARBA00023125"/>
    </source>
</evidence>
<dbReference type="EMBL" id="SJKA01000018">
    <property type="protein sequence ID" value="TCC22423.1"/>
    <property type="molecule type" value="Genomic_DNA"/>
</dbReference>
<comment type="subcellular location">
    <subcellularLocation>
        <location evidence="2">Cytoplasm</location>
    </subcellularLocation>
</comment>
<dbReference type="InterPro" id="IPR003482">
    <property type="entry name" value="Whib"/>
</dbReference>
<gene>
    <name evidence="14" type="ORF">E0H50_35240</name>
</gene>
<protein>
    <submittedName>
        <fullName evidence="14">WhiB family transcriptional regulator</fullName>
    </submittedName>
</protein>
<evidence type="ECO:0000256" key="3">
    <source>
        <dbReference type="ARBA" id="ARBA00006597"/>
    </source>
</evidence>
<evidence type="ECO:0000259" key="13">
    <source>
        <dbReference type="PROSITE" id="PS51674"/>
    </source>
</evidence>
<evidence type="ECO:0000256" key="4">
    <source>
        <dbReference type="ARBA" id="ARBA00022485"/>
    </source>
</evidence>
<evidence type="ECO:0000256" key="5">
    <source>
        <dbReference type="ARBA" id="ARBA00022723"/>
    </source>
</evidence>
<feature type="region of interest" description="Disordered" evidence="12">
    <location>
        <begin position="128"/>
        <end position="153"/>
    </location>
</feature>
<evidence type="ECO:0000313" key="15">
    <source>
        <dbReference type="Proteomes" id="UP000292695"/>
    </source>
</evidence>
<organism evidence="14 15">
    <name type="scientific">Kribbella sindirgiensis</name>
    <dbReference type="NCBI Taxonomy" id="1124744"/>
    <lineage>
        <taxon>Bacteria</taxon>
        <taxon>Bacillati</taxon>
        <taxon>Actinomycetota</taxon>
        <taxon>Actinomycetes</taxon>
        <taxon>Propionibacteriales</taxon>
        <taxon>Kribbellaceae</taxon>
        <taxon>Kribbella</taxon>
    </lineage>
</organism>
<comment type="similarity">
    <text evidence="3">Belongs to the WhiB family.</text>
</comment>
<feature type="domain" description="4Fe-4S Wbl-type" evidence="13">
    <location>
        <begin position="40"/>
        <end position="99"/>
    </location>
</feature>
<comment type="cofactor">
    <cofactor evidence="1">
        <name>[4Fe-4S] cluster</name>
        <dbReference type="ChEBI" id="CHEBI:49883"/>
    </cofactor>
</comment>
<dbReference type="Pfam" id="PF02467">
    <property type="entry name" value="Whib"/>
    <property type="match status" value="1"/>
</dbReference>
<dbReference type="RefSeq" id="WP_131295334.1">
    <property type="nucleotide sequence ID" value="NZ_SJKA01000018.1"/>
</dbReference>
<evidence type="ECO:0000256" key="10">
    <source>
        <dbReference type="ARBA" id="ARBA00023157"/>
    </source>
</evidence>
<keyword evidence="8" id="KW-0805">Transcription regulation</keyword>
<keyword evidence="9" id="KW-0238">DNA-binding</keyword>
<keyword evidence="5" id="KW-0479">Metal-binding</keyword>
<evidence type="ECO:0000256" key="6">
    <source>
        <dbReference type="ARBA" id="ARBA00023004"/>
    </source>
</evidence>
<proteinExistence type="inferred from homology"/>
<reference evidence="14 15" key="1">
    <citation type="submission" date="2019-02" db="EMBL/GenBank/DDBJ databases">
        <title>Kribbella capetownensis sp. nov. and Kribbella speibonae sp. nov., isolated from soil.</title>
        <authorList>
            <person name="Curtis S.M."/>
            <person name="Norton I."/>
            <person name="Everest G.J."/>
            <person name="Meyers P.R."/>
        </authorList>
    </citation>
    <scope>NUCLEOTIDE SEQUENCE [LARGE SCALE GENOMIC DNA]</scope>
    <source>
        <strain evidence="14 15">DSM 27082</strain>
    </source>
</reference>
<keyword evidence="6" id="KW-0408">Iron</keyword>
<sequence length="153" mass="16357">MSTKVQIAGQLALPLTPALPLPMRVTVNQWIIRGWRDRAACLGTADPAFTSEEPTPKQQAEAAQRICGACPVRRSCLASALLNDEQGVWGGTTDADRAVITTTLAGLSAYWARIAPWPLPAACRTEWTPGPTALDPTKPLPLKRDADAERSAA</sequence>
<evidence type="ECO:0000256" key="7">
    <source>
        <dbReference type="ARBA" id="ARBA00023014"/>
    </source>
</evidence>
<keyword evidence="4" id="KW-0004">4Fe-4S</keyword>
<keyword evidence="7" id="KW-0411">Iron-sulfur</keyword>
<keyword evidence="10" id="KW-1015">Disulfide bond</keyword>
<dbReference type="PANTHER" id="PTHR38839">
    <property type="entry name" value="TRANSCRIPTIONAL REGULATOR WHID-RELATED"/>
    <property type="match status" value="1"/>
</dbReference>
<dbReference type="GO" id="GO:0051539">
    <property type="term" value="F:4 iron, 4 sulfur cluster binding"/>
    <property type="evidence" value="ECO:0007669"/>
    <property type="project" value="UniProtKB-KW"/>
</dbReference>
<evidence type="ECO:0000256" key="1">
    <source>
        <dbReference type="ARBA" id="ARBA00001966"/>
    </source>
</evidence>
<dbReference type="InterPro" id="IPR034768">
    <property type="entry name" value="4FE4S_WBL"/>
</dbReference>
<evidence type="ECO:0000256" key="11">
    <source>
        <dbReference type="ARBA" id="ARBA00023163"/>
    </source>
</evidence>
<dbReference type="GO" id="GO:0047134">
    <property type="term" value="F:protein-disulfide reductase [NAD(P)H] activity"/>
    <property type="evidence" value="ECO:0007669"/>
    <property type="project" value="TreeGrafter"/>
</dbReference>
<evidence type="ECO:0000313" key="14">
    <source>
        <dbReference type="EMBL" id="TCC22423.1"/>
    </source>
</evidence>
<dbReference type="Proteomes" id="UP000292695">
    <property type="component" value="Unassembled WGS sequence"/>
</dbReference>
<keyword evidence="15" id="KW-1185">Reference proteome</keyword>
<dbReference type="OrthoDB" id="4228525at2"/>
<keyword evidence="11" id="KW-0804">Transcription</keyword>
<evidence type="ECO:0000256" key="8">
    <source>
        <dbReference type="ARBA" id="ARBA00023015"/>
    </source>
</evidence>
<feature type="compositionally biased region" description="Basic and acidic residues" evidence="12">
    <location>
        <begin position="142"/>
        <end position="153"/>
    </location>
</feature>
<dbReference type="GO" id="GO:0046872">
    <property type="term" value="F:metal ion binding"/>
    <property type="evidence" value="ECO:0007669"/>
    <property type="project" value="UniProtKB-KW"/>
</dbReference>
<dbReference type="GO" id="GO:0045454">
    <property type="term" value="P:cell redox homeostasis"/>
    <property type="evidence" value="ECO:0007669"/>
    <property type="project" value="TreeGrafter"/>
</dbReference>
<comment type="caution">
    <text evidence="14">The sequence shown here is derived from an EMBL/GenBank/DDBJ whole genome shotgun (WGS) entry which is preliminary data.</text>
</comment>
<dbReference type="GO" id="GO:0005737">
    <property type="term" value="C:cytoplasm"/>
    <property type="evidence" value="ECO:0007669"/>
    <property type="project" value="UniProtKB-SubCell"/>
</dbReference>
<evidence type="ECO:0000256" key="12">
    <source>
        <dbReference type="SAM" id="MobiDB-lite"/>
    </source>
</evidence>